<gene>
    <name evidence="2" type="ORF">H8689_04295</name>
</gene>
<dbReference type="AlphaFoldDB" id="A0A926EZ81"/>
<sequence length="88" mass="9822">MLKEVLRIMNDSQGFSKSSIATDLNISEDMVDELISQLVRMGYLSEDLGSPSCESLCKSCAFAKLCHMKPIKMYTVSQKGKDLLENLN</sequence>
<accession>A0A926EZ81</accession>
<comment type="caution">
    <text evidence="2">The sequence shown here is derived from an EMBL/GenBank/DDBJ whole genome shotgun (WGS) entry which is preliminary data.</text>
</comment>
<dbReference type="InterPro" id="IPR036390">
    <property type="entry name" value="WH_DNA-bd_sf"/>
</dbReference>
<evidence type="ECO:0000313" key="3">
    <source>
        <dbReference type="Proteomes" id="UP000601522"/>
    </source>
</evidence>
<dbReference type="Proteomes" id="UP000601522">
    <property type="component" value="Unassembled WGS sequence"/>
</dbReference>
<feature type="domain" description="Transcriptional regulator HTH-type FeoC" evidence="1">
    <location>
        <begin position="1"/>
        <end position="63"/>
    </location>
</feature>
<dbReference type="SUPFAM" id="SSF46785">
    <property type="entry name" value="Winged helix' DNA-binding domain"/>
    <property type="match status" value="1"/>
</dbReference>
<name>A0A926EZ81_9FIRM</name>
<dbReference type="RefSeq" id="WP_249323178.1">
    <property type="nucleotide sequence ID" value="NZ_JACRTK010000001.1"/>
</dbReference>
<reference evidence="2 3" key="1">
    <citation type="submission" date="2020-08" db="EMBL/GenBank/DDBJ databases">
        <title>Genome public.</title>
        <authorList>
            <person name="Liu C."/>
            <person name="Sun Q."/>
        </authorList>
    </citation>
    <scope>NUCLEOTIDE SEQUENCE [LARGE SCALE GENOMIC DNA]</scope>
    <source>
        <strain evidence="2 3">NSJ-26</strain>
    </source>
</reference>
<dbReference type="InterPro" id="IPR036388">
    <property type="entry name" value="WH-like_DNA-bd_sf"/>
</dbReference>
<dbReference type="EMBL" id="JACRTK010000001">
    <property type="protein sequence ID" value="MBC8590361.1"/>
    <property type="molecule type" value="Genomic_DNA"/>
</dbReference>
<organism evidence="2 3">
    <name type="scientific">Wansuia hejianensis</name>
    <dbReference type="NCBI Taxonomy" id="2763667"/>
    <lineage>
        <taxon>Bacteria</taxon>
        <taxon>Bacillati</taxon>
        <taxon>Bacillota</taxon>
        <taxon>Clostridia</taxon>
        <taxon>Lachnospirales</taxon>
        <taxon>Lachnospiraceae</taxon>
        <taxon>Wansuia</taxon>
    </lineage>
</organism>
<dbReference type="Pfam" id="PF09012">
    <property type="entry name" value="FeoC"/>
    <property type="match status" value="1"/>
</dbReference>
<dbReference type="Gene3D" id="1.10.10.10">
    <property type="entry name" value="Winged helix-like DNA-binding domain superfamily/Winged helix DNA-binding domain"/>
    <property type="match status" value="1"/>
</dbReference>
<dbReference type="InterPro" id="IPR015102">
    <property type="entry name" value="Tscrpt_reg_HTH_FeoC"/>
</dbReference>
<evidence type="ECO:0000259" key="1">
    <source>
        <dbReference type="Pfam" id="PF09012"/>
    </source>
</evidence>
<evidence type="ECO:0000313" key="2">
    <source>
        <dbReference type="EMBL" id="MBC8590361.1"/>
    </source>
</evidence>
<keyword evidence="3" id="KW-1185">Reference proteome</keyword>
<proteinExistence type="predicted"/>
<protein>
    <recommendedName>
        <fullName evidence="1">Transcriptional regulator HTH-type FeoC domain-containing protein</fullName>
    </recommendedName>
</protein>